<feature type="binding site" evidence="19">
    <location>
        <position position="214"/>
    </location>
    <ligand>
        <name>Ca(2+)</name>
        <dbReference type="ChEBI" id="CHEBI:29108"/>
        <label>2</label>
    </ligand>
</feature>
<dbReference type="GO" id="GO:0004222">
    <property type="term" value="F:metalloendopeptidase activity"/>
    <property type="evidence" value="ECO:0007669"/>
    <property type="project" value="InterPro"/>
</dbReference>
<keyword evidence="13 27" id="KW-0482">Metalloprotease</keyword>
<dbReference type="PROSITE" id="PS00024">
    <property type="entry name" value="HEMOPEXIN"/>
    <property type="match status" value="1"/>
</dbReference>
<dbReference type="GeneID" id="105895623"/>
<dbReference type="Proteomes" id="UP000515152">
    <property type="component" value="Chromosome 3"/>
</dbReference>
<evidence type="ECO:0000256" key="11">
    <source>
        <dbReference type="ARBA" id="ARBA00022837"/>
    </source>
</evidence>
<evidence type="ECO:0000256" key="20">
    <source>
        <dbReference type="PIRSR" id="PIRSR621190-4"/>
    </source>
</evidence>
<proteinExistence type="inferred from homology"/>
<feature type="binding site" evidence="19">
    <location>
        <position position="406"/>
    </location>
    <ligand>
        <name>Ca(2+)</name>
        <dbReference type="ChEBI" id="CHEBI:29108"/>
        <label>4</label>
    </ligand>
</feature>
<keyword evidence="16" id="KW-1015">Disulfide bond</keyword>
<dbReference type="GO" id="GO:0005615">
    <property type="term" value="C:extracellular space"/>
    <property type="evidence" value="ECO:0007669"/>
    <property type="project" value="TreeGrafter"/>
</dbReference>
<feature type="modified residue" description="Phosphotyrosine; by PKDCC" evidence="20">
    <location>
        <position position="436"/>
    </location>
</feature>
<evidence type="ECO:0000256" key="18">
    <source>
        <dbReference type="PIRSR" id="PIRSR001191-2"/>
    </source>
</evidence>
<feature type="binding site" evidence="19">
    <location>
        <position position="408"/>
    </location>
    <ligand>
        <name>Ca(2+)</name>
        <dbReference type="ChEBI" id="CHEBI:29108"/>
        <label>5</label>
    </ligand>
</feature>
<feature type="binding site" evidence="19">
    <location>
        <position position="361"/>
    </location>
    <ligand>
        <name>Ca(2+)</name>
        <dbReference type="ChEBI" id="CHEBI:29108"/>
        <label>4</label>
    </ligand>
</feature>
<dbReference type="InterPro" id="IPR021805">
    <property type="entry name" value="Pept_M10A_metallopeptidase_C"/>
</dbReference>
<dbReference type="InterPro" id="IPR018486">
    <property type="entry name" value="Hemopexin_CS"/>
</dbReference>
<feature type="chain" id="PRO_5027723903" evidence="24">
    <location>
        <begin position="33"/>
        <end position="657"/>
    </location>
</feature>
<evidence type="ECO:0000259" key="25">
    <source>
        <dbReference type="SMART" id="SM00235"/>
    </source>
</evidence>
<organism evidence="26 27">
    <name type="scientific">Clupea harengus</name>
    <name type="common">Atlantic herring</name>
    <dbReference type="NCBI Taxonomy" id="7950"/>
    <lineage>
        <taxon>Eukaryota</taxon>
        <taxon>Metazoa</taxon>
        <taxon>Chordata</taxon>
        <taxon>Craniata</taxon>
        <taxon>Vertebrata</taxon>
        <taxon>Euteleostomi</taxon>
        <taxon>Actinopterygii</taxon>
        <taxon>Neopterygii</taxon>
        <taxon>Teleostei</taxon>
        <taxon>Clupei</taxon>
        <taxon>Clupeiformes</taxon>
        <taxon>Clupeoidei</taxon>
        <taxon>Clupeidae</taxon>
        <taxon>Clupea</taxon>
    </lineage>
</organism>
<evidence type="ECO:0000256" key="21">
    <source>
        <dbReference type="PROSITE-ProRule" id="PRU01011"/>
    </source>
</evidence>
<keyword evidence="3" id="KW-0645">Protease</keyword>
<keyword evidence="9" id="KW-0378">Hydrolase</keyword>
<dbReference type="FunFam" id="3.40.390.10:FF:000005">
    <property type="entry name" value="Matrix metallopeptidase 16"/>
    <property type="match status" value="1"/>
</dbReference>
<dbReference type="InterPro" id="IPR000585">
    <property type="entry name" value="Hemopexin-like_dom"/>
</dbReference>
<evidence type="ECO:0000313" key="26">
    <source>
        <dbReference type="Proteomes" id="UP000515152"/>
    </source>
</evidence>
<dbReference type="RefSeq" id="XP_012677737.2">
    <property type="nucleotide sequence ID" value="XM_012822283.3"/>
</dbReference>
<evidence type="ECO:0000256" key="6">
    <source>
        <dbReference type="ARBA" id="ARBA00022723"/>
    </source>
</evidence>
<evidence type="ECO:0000313" key="27">
    <source>
        <dbReference type="RefSeq" id="XP_012677737.2"/>
    </source>
</evidence>
<feature type="binding site" evidence="19">
    <location>
        <position position="455"/>
    </location>
    <ligand>
        <name>Ca(2+)</name>
        <dbReference type="ChEBI" id="CHEBI:29108"/>
        <label>5</label>
    </ligand>
</feature>
<dbReference type="Pfam" id="PF11857">
    <property type="entry name" value="DUF3377"/>
    <property type="match status" value="1"/>
</dbReference>
<dbReference type="SUPFAM" id="SSF47090">
    <property type="entry name" value="PGBD-like"/>
    <property type="match status" value="1"/>
</dbReference>
<evidence type="ECO:0000256" key="24">
    <source>
        <dbReference type="SAM" id="SignalP"/>
    </source>
</evidence>
<feature type="active site" evidence="17">
    <location>
        <position position="244"/>
    </location>
</feature>
<dbReference type="InterPro" id="IPR033739">
    <property type="entry name" value="M10A_MMP"/>
</dbReference>
<keyword evidence="14 23" id="KW-0472">Membrane</keyword>
<dbReference type="SMART" id="SM00120">
    <property type="entry name" value="HX"/>
    <property type="match status" value="4"/>
</dbReference>
<evidence type="ECO:0000256" key="19">
    <source>
        <dbReference type="PIRSR" id="PIRSR621190-2"/>
    </source>
</evidence>
<feature type="binding site" evidence="18">
    <location>
        <position position="243"/>
    </location>
    <ligand>
        <name>Zn(2+)</name>
        <dbReference type="ChEBI" id="CHEBI:29105"/>
        <label>2</label>
        <note>catalytic</note>
    </ligand>
</feature>
<dbReference type="PROSITE" id="PS51642">
    <property type="entry name" value="HEMOPEXIN_2"/>
    <property type="match status" value="4"/>
</dbReference>
<dbReference type="OrthoDB" id="406838at2759"/>
<dbReference type="Pfam" id="PF00413">
    <property type="entry name" value="Peptidase_M10"/>
    <property type="match status" value="1"/>
</dbReference>
<dbReference type="InterPro" id="IPR024079">
    <property type="entry name" value="MetalloPept_cat_dom_sf"/>
</dbReference>
<gene>
    <name evidence="27" type="primary">mmp15a</name>
</gene>
<feature type="binding site" evidence="19">
    <location>
        <position position="261"/>
    </location>
    <ligand>
        <name>Zn(2+)</name>
        <dbReference type="ChEBI" id="CHEBI:29105"/>
        <label>2</label>
        <note>catalytic</note>
    </ligand>
</feature>
<evidence type="ECO:0000256" key="4">
    <source>
        <dbReference type="ARBA" id="ARBA00022685"/>
    </source>
</evidence>
<dbReference type="SUPFAM" id="SSF55486">
    <property type="entry name" value="Metalloproteases ('zincins'), catalytic domain"/>
    <property type="match status" value="1"/>
</dbReference>
<feature type="repeat" description="Hemopexin" evidence="21">
    <location>
        <begin position="449"/>
        <end position="497"/>
    </location>
</feature>
<dbReference type="CDD" id="cd04278">
    <property type="entry name" value="ZnMc_MMP"/>
    <property type="match status" value="1"/>
</dbReference>
<dbReference type="SMART" id="SM00235">
    <property type="entry name" value="ZnMc"/>
    <property type="match status" value="1"/>
</dbReference>
<evidence type="ECO:0000256" key="1">
    <source>
        <dbReference type="ARBA" id="ARBA00004479"/>
    </source>
</evidence>
<feature type="binding site" evidence="19">
    <location>
        <position position="192"/>
    </location>
    <ligand>
        <name>Zn(2+)</name>
        <dbReference type="ChEBI" id="CHEBI:29105"/>
        <label>1</label>
    </ligand>
</feature>
<feature type="binding site" description="in inhibited form" evidence="19">
    <location>
        <position position="97"/>
    </location>
    <ligand>
        <name>Zn(2+)</name>
        <dbReference type="ChEBI" id="CHEBI:29105"/>
        <label>2</label>
        <note>catalytic</note>
    </ligand>
</feature>
<feature type="binding site" evidence="19">
    <location>
        <position position="197"/>
    </location>
    <ligand>
        <name>Ca(2+)</name>
        <dbReference type="ChEBI" id="CHEBI:29108"/>
        <label>3</label>
    </ligand>
</feature>
<keyword evidence="4" id="KW-0165">Cleavage on pair of basic residues</keyword>
<evidence type="ECO:0000256" key="22">
    <source>
        <dbReference type="SAM" id="MobiDB-lite"/>
    </source>
</evidence>
<keyword evidence="11 19" id="KW-0106">Calcium</keyword>
<keyword evidence="12 23" id="KW-1133">Transmembrane helix</keyword>
<evidence type="ECO:0000256" key="13">
    <source>
        <dbReference type="ARBA" id="ARBA00023049"/>
    </source>
</evidence>
<dbReference type="InterPro" id="IPR036375">
    <property type="entry name" value="Hemopexin-like_dom_sf"/>
</dbReference>
<feature type="binding site" evidence="18">
    <location>
        <position position="247"/>
    </location>
    <ligand>
        <name>Zn(2+)</name>
        <dbReference type="ChEBI" id="CHEBI:29105"/>
        <label>2</label>
        <note>catalytic</note>
    </ligand>
</feature>
<evidence type="ECO:0000256" key="14">
    <source>
        <dbReference type="ARBA" id="ARBA00023136"/>
    </source>
</evidence>
<feature type="repeat" description="Hemopexin" evidence="21">
    <location>
        <begin position="402"/>
        <end position="447"/>
    </location>
</feature>
<dbReference type="PIRSF" id="PIRSF001191">
    <property type="entry name" value="Peptidase_M10A_matrix"/>
    <property type="match status" value="1"/>
</dbReference>
<dbReference type="CTD" id="561041"/>
<evidence type="ECO:0000256" key="2">
    <source>
        <dbReference type="ARBA" id="ARBA00010370"/>
    </source>
</evidence>
<dbReference type="AlphaFoldDB" id="A0A6P3VPU5"/>
<feature type="binding site" evidence="19">
    <location>
        <position position="223"/>
    </location>
    <ligand>
        <name>Ca(2+)</name>
        <dbReference type="ChEBI" id="CHEBI:29108"/>
        <label>1</label>
    </ligand>
</feature>
<dbReference type="GO" id="GO:0031012">
    <property type="term" value="C:extracellular matrix"/>
    <property type="evidence" value="ECO:0007669"/>
    <property type="project" value="InterPro"/>
</dbReference>
<dbReference type="Pfam" id="PF01471">
    <property type="entry name" value="PG_binding_1"/>
    <property type="match status" value="1"/>
</dbReference>
<sequence length="657" mass="75308">MLDRCGRFSPGLFKWIIFPLWLSLISNFEAFAQDDSFNAESWLRKYGYLSEASQQMSTMQSAQILLNAVSEMQRFYGLEVTGVMDQTTLNAMKRPRCGVRDRFVQPDGANVRRKRFVLTGQKWDKDKLTYSLLNHTPKIGKQRSFEAIRKAFKVWERVIPLHFDEIPHQDIKNGSQGEPDILVLFASGFHGDMSLFDGEGGSLAHAFYPGPGMGGDTHFDLDEPWTLGNHNEQGVDLFLVAVHELGHALGLEHSNNPSAIMAPFYQWMKTDEFSLHEDDLDGIHEIYGHPVHDPTLAIPTPSYDLDPDIISTVADRITPKPRPRPTRPWVPPAAPTRRTYRPRPTERSGGAPPNICDGNFDTVTMLRGEMFVFKGRWFWRVRRNKVQDNYPMPISLFWTGLPDNIDAAYERHDGKFVFFKGSQYWVFREADVEPGYPQELFRYGKDIPTDRIDTAIWWEPAGHTYFFRGDQYWRFKEETRTVDTGYPKPVSVWNGVPAFIKGAFLSEDGAYTYFYKGTEYWRLDNVKLRVDTGYPRSIVNDFMGCTVDWSPDTDTETDQKKTESNPDGGARADEDPTVKGDPNHDDREEKDEDNKEIDVVVKVNEGDDHVITLVLITVPLVLILCILGVIYVIITTLQNKETPKLLVHCKRSLQDWV</sequence>
<dbReference type="PRINTS" id="PR00138">
    <property type="entry name" value="MATRIXIN"/>
</dbReference>
<keyword evidence="10 18" id="KW-0862">Zinc</keyword>
<feature type="binding site" evidence="19">
    <location>
        <position position="223"/>
    </location>
    <ligand>
        <name>Ca(2+)</name>
        <dbReference type="ChEBI" id="CHEBI:29108"/>
        <label>3</label>
    </ligand>
</feature>
<reference evidence="27" key="1">
    <citation type="submission" date="2025-08" db="UniProtKB">
        <authorList>
            <consortium name="RefSeq"/>
        </authorList>
    </citation>
    <scope>IDENTIFICATION</scope>
</reference>
<evidence type="ECO:0000256" key="10">
    <source>
        <dbReference type="ARBA" id="ARBA00022833"/>
    </source>
</evidence>
<dbReference type="GO" id="GO:0006508">
    <property type="term" value="P:proteolysis"/>
    <property type="evidence" value="ECO:0007669"/>
    <property type="project" value="UniProtKB-KW"/>
</dbReference>
<feature type="binding site" evidence="18">
    <location>
        <position position="253"/>
    </location>
    <ligand>
        <name>Zn(2+)</name>
        <dbReference type="ChEBI" id="CHEBI:29105"/>
        <label>2</label>
        <note>catalytic</note>
    </ligand>
</feature>
<dbReference type="InterPro" id="IPR001818">
    <property type="entry name" value="Pept_M10_metallopeptidase"/>
</dbReference>
<feature type="binding site" evidence="19">
    <location>
        <position position="216"/>
    </location>
    <ligand>
        <name>Ca(2+)</name>
        <dbReference type="ChEBI" id="CHEBI:29108"/>
        <label>2</label>
    </ligand>
</feature>
<comment type="subcellular location">
    <subcellularLocation>
        <location evidence="1">Membrane</location>
        <topology evidence="1">Single-pass type I membrane protein</topology>
    </subcellularLocation>
</comment>
<evidence type="ECO:0000256" key="7">
    <source>
        <dbReference type="ARBA" id="ARBA00022729"/>
    </source>
</evidence>
<feature type="domain" description="Peptidase metallopeptidase" evidence="25">
    <location>
        <begin position="119"/>
        <end position="289"/>
    </location>
</feature>
<dbReference type="PANTHER" id="PTHR10201">
    <property type="entry name" value="MATRIX METALLOPROTEINASE"/>
    <property type="match status" value="1"/>
</dbReference>
<feature type="binding site" evidence="19">
    <location>
        <position position="198"/>
    </location>
    <ligand>
        <name>Ca(2+)</name>
        <dbReference type="ChEBI" id="CHEBI:29108"/>
        <label>3</label>
    </ligand>
</feature>
<feature type="binding site" evidence="19">
    <location>
        <position position="180"/>
    </location>
    <ligand>
        <name>Ca(2+)</name>
        <dbReference type="ChEBI" id="CHEBI:29108"/>
        <label>2</label>
    </ligand>
</feature>
<dbReference type="GO" id="GO:0030574">
    <property type="term" value="P:collagen catabolic process"/>
    <property type="evidence" value="ECO:0007669"/>
    <property type="project" value="TreeGrafter"/>
</dbReference>
<evidence type="ECO:0000256" key="9">
    <source>
        <dbReference type="ARBA" id="ARBA00022801"/>
    </source>
</evidence>
<dbReference type="InterPro" id="IPR021190">
    <property type="entry name" value="Pept_M10A"/>
</dbReference>
<feature type="repeat" description="Hemopexin" evidence="21">
    <location>
        <begin position="353"/>
        <end position="401"/>
    </location>
</feature>
<feature type="binding site" evidence="19">
    <location>
        <position position="220"/>
    </location>
    <ligand>
        <name>Ca(2+)</name>
        <dbReference type="ChEBI" id="CHEBI:29108"/>
        <label>3</label>
    </ligand>
</feature>
<evidence type="ECO:0000256" key="5">
    <source>
        <dbReference type="ARBA" id="ARBA00022692"/>
    </source>
</evidence>
<evidence type="ECO:0000256" key="23">
    <source>
        <dbReference type="SAM" id="Phobius"/>
    </source>
</evidence>
<keyword evidence="26" id="KW-1185">Reference proteome</keyword>
<feature type="repeat" description="Hemopexin" evidence="21">
    <location>
        <begin position="498"/>
        <end position="545"/>
    </location>
</feature>
<dbReference type="InterPro" id="IPR036365">
    <property type="entry name" value="PGBD-like_sf"/>
</dbReference>
<dbReference type="GO" id="GO:0008270">
    <property type="term" value="F:zinc ion binding"/>
    <property type="evidence" value="ECO:0007669"/>
    <property type="project" value="InterPro"/>
</dbReference>
<dbReference type="SUPFAM" id="SSF50923">
    <property type="entry name" value="Hemopexin-like domain"/>
    <property type="match status" value="1"/>
</dbReference>
<protein>
    <submittedName>
        <fullName evidence="27">Matrix metalloproteinase-15</fullName>
    </submittedName>
</protein>
<keyword evidence="7 24" id="KW-0732">Signal</keyword>
<dbReference type="GO" id="GO:0030198">
    <property type="term" value="P:extracellular matrix organization"/>
    <property type="evidence" value="ECO:0007669"/>
    <property type="project" value="TreeGrafter"/>
</dbReference>
<feature type="region of interest" description="Disordered" evidence="22">
    <location>
        <begin position="549"/>
        <end position="594"/>
    </location>
</feature>
<accession>A0A6P3VPU5</accession>
<feature type="binding site" evidence="19">
    <location>
        <position position="190"/>
    </location>
    <ligand>
        <name>Zn(2+)</name>
        <dbReference type="ChEBI" id="CHEBI:29105"/>
        <label>1</label>
    </ligand>
</feature>
<comment type="cofactor">
    <cofactor evidence="19">
        <name>Ca(2+)</name>
        <dbReference type="ChEBI" id="CHEBI:29108"/>
    </cofactor>
    <text evidence="19">Can bind about 5 Ca(2+) ions per subunit.</text>
</comment>
<comment type="similarity">
    <text evidence="2">Belongs to the peptidase M10A family.</text>
</comment>
<keyword evidence="6 18" id="KW-0479">Metal-binding</keyword>
<dbReference type="InterPro" id="IPR018487">
    <property type="entry name" value="Hemopexin-like_repeat"/>
</dbReference>
<dbReference type="FunFam" id="2.110.10.10:FF:000001">
    <property type="entry name" value="Matrix metallopeptidase 24"/>
    <property type="match status" value="1"/>
</dbReference>
<name>A0A6P3VPU5_CLUHA</name>
<evidence type="ECO:0000256" key="16">
    <source>
        <dbReference type="ARBA" id="ARBA00023157"/>
    </source>
</evidence>
<dbReference type="PANTHER" id="PTHR10201:SF25">
    <property type="entry name" value="MATRIX METALLOPROTEINASE-15"/>
    <property type="match status" value="1"/>
</dbReference>
<dbReference type="Gene3D" id="2.110.10.10">
    <property type="entry name" value="Hemopexin-like domain"/>
    <property type="match status" value="1"/>
</dbReference>
<dbReference type="InterPro" id="IPR006026">
    <property type="entry name" value="Peptidase_Metallo"/>
</dbReference>
<dbReference type="InterPro" id="IPR002477">
    <property type="entry name" value="Peptidoglycan-bd-like"/>
</dbReference>
<evidence type="ECO:0000256" key="12">
    <source>
        <dbReference type="ARBA" id="ARBA00022989"/>
    </source>
</evidence>
<feature type="binding site" evidence="19">
    <location>
        <position position="218"/>
    </location>
    <ligand>
        <name>Zn(2+)</name>
        <dbReference type="ChEBI" id="CHEBI:29105"/>
        <label>1</label>
    </ligand>
</feature>
<keyword evidence="5 23" id="KW-0812">Transmembrane</keyword>
<dbReference type="Pfam" id="PF00045">
    <property type="entry name" value="Hemopexin"/>
    <property type="match status" value="4"/>
</dbReference>
<evidence type="ECO:0000256" key="17">
    <source>
        <dbReference type="PIRSR" id="PIRSR001191-1"/>
    </source>
</evidence>
<feature type="region of interest" description="Disordered" evidence="22">
    <location>
        <begin position="316"/>
        <end position="355"/>
    </location>
</feature>
<dbReference type="GO" id="GO:0016020">
    <property type="term" value="C:membrane"/>
    <property type="evidence" value="ECO:0007669"/>
    <property type="project" value="UniProtKB-SubCell"/>
</dbReference>
<feature type="signal peptide" evidence="24">
    <location>
        <begin position="1"/>
        <end position="32"/>
    </location>
</feature>
<evidence type="ECO:0000256" key="3">
    <source>
        <dbReference type="ARBA" id="ARBA00022670"/>
    </source>
</evidence>
<feature type="transmembrane region" description="Helical" evidence="23">
    <location>
        <begin position="610"/>
        <end position="634"/>
    </location>
</feature>
<dbReference type="KEGG" id="char:105895623"/>
<evidence type="ECO:0000256" key="8">
    <source>
        <dbReference type="ARBA" id="ARBA00022737"/>
    </source>
</evidence>
<keyword evidence="8" id="KW-0677">Repeat</keyword>
<comment type="cofactor">
    <cofactor evidence="19">
        <name>Zn(2+)</name>
        <dbReference type="ChEBI" id="CHEBI:29105"/>
    </cofactor>
    <text evidence="19">Binds 2 Zn(2+) ions per subunit.</text>
</comment>
<dbReference type="CDD" id="cd00094">
    <property type="entry name" value="HX"/>
    <property type="match status" value="1"/>
</dbReference>
<evidence type="ECO:0000256" key="15">
    <source>
        <dbReference type="ARBA" id="ARBA00023145"/>
    </source>
</evidence>
<feature type="binding site" evidence="19">
    <location>
        <position position="205"/>
    </location>
    <ligand>
        <name>Zn(2+)</name>
        <dbReference type="ChEBI" id="CHEBI:29105"/>
        <label>1</label>
    </ligand>
</feature>
<dbReference type="Gene3D" id="3.40.390.10">
    <property type="entry name" value="Collagenase (Catalytic Domain)"/>
    <property type="match status" value="1"/>
</dbReference>
<keyword evidence="15" id="KW-0865">Zymogen</keyword>
<feature type="compositionally biased region" description="Basic and acidic residues" evidence="22">
    <location>
        <begin position="557"/>
        <end position="594"/>
    </location>
</feature>